<evidence type="ECO:0000256" key="1">
    <source>
        <dbReference type="SAM" id="MobiDB-lite"/>
    </source>
</evidence>
<reference evidence="2" key="3">
    <citation type="submission" date="2025-09" db="UniProtKB">
        <authorList>
            <consortium name="Ensembl"/>
        </authorList>
    </citation>
    <scope>IDENTIFICATION</scope>
</reference>
<reference evidence="2" key="2">
    <citation type="submission" date="2025-08" db="UniProtKB">
        <authorList>
            <consortium name="Ensembl"/>
        </authorList>
    </citation>
    <scope>IDENTIFICATION</scope>
</reference>
<reference evidence="2 3" key="1">
    <citation type="submission" date="2019-11" db="EMBL/GenBank/DDBJ databases">
        <title>Strigops habroptila (kakapo) genome, bStrHab1, primary haplotype, v2.</title>
        <authorList>
            <person name="Jarvis E.D."/>
            <person name="Howard J."/>
            <person name="Rhie A."/>
            <person name="Phillippy A."/>
            <person name="Korlach J."/>
            <person name="Digby A."/>
            <person name="Iorns D."/>
            <person name="Eason D."/>
            <person name="Robertson B."/>
            <person name="Raemaekers T."/>
            <person name="Howe K."/>
            <person name="Lewin H."/>
            <person name="Damas J."/>
            <person name="Hastie A."/>
            <person name="Tracey A."/>
            <person name="Chow W."/>
            <person name="Fedrigo O."/>
        </authorList>
    </citation>
    <scope>NUCLEOTIDE SEQUENCE [LARGE SCALE GENOMIC DNA]</scope>
</reference>
<dbReference type="OMA" id="HINAPEW"/>
<proteinExistence type="predicted"/>
<dbReference type="AlphaFoldDB" id="A0A672V517"/>
<name>A0A672V517_STRHB</name>
<organism evidence="2 3">
    <name type="scientific">Strigops habroptila</name>
    <name type="common">Kakapo</name>
    <dbReference type="NCBI Taxonomy" id="2489341"/>
    <lineage>
        <taxon>Eukaryota</taxon>
        <taxon>Metazoa</taxon>
        <taxon>Chordata</taxon>
        <taxon>Craniata</taxon>
        <taxon>Vertebrata</taxon>
        <taxon>Euteleostomi</taxon>
        <taxon>Archelosauria</taxon>
        <taxon>Archosauria</taxon>
        <taxon>Dinosauria</taxon>
        <taxon>Saurischia</taxon>
        <taxon>Theropoda</taxon>
        <taxon>Coelurosauria</taxon>
        <taxon>Aves</taxon>
        <taxon>Neognathae</taxon>
        <taxon>Neoaves</taxon>
        <taxon>Telluraves</taxon>
        <taxon>Australaves</taxon>
        <taxon>Psittaciformes</taxon>
        <taxon>Psittacidae</taxon>
        <taxon>Strigops</taxon>
    </lineage>
</organism>
<keyword evidence="3" id="KW-1185">Reference proteome</keyword>
<dbReference type="Ensembl" id="ENSSHBT00005025869.1">
    <property type="protein sequence ID" value="ENSSHBP00005021705.1"/>
    <property type="gene ID" value="ENSSHBG00005018380.1"/>
</dbReference>
<dbReference type="Proteomes" id="UP000472266">
    <property type="component" value="Chromosome 2"/>
</dbReference>
<evidence type="ECO:0000313" key="2">
    <source>
        <dbReference type="Ensembl" id="ENSSHBP00005021705.1"/>
    </source>
</evidence>
<feature type="region of interest" description="Disordered" evidence="1">
    <location>
        <begin position="68"/>
        <end position="95"/>
    </location>
</feature>
<dbReference type="InParanoid" id="A0A672V517"/>
<dbReference type="GeneTree" id="ENSGT00960000189084"/>
<protein>
    <submittedName>
        <fullName evidence="2">Uncharacterized protein</fullName>
    </submittedName>
</protein>
<evidence type="ECO:0000313" key="3">
    <source>
        <dbReference type="Proteomes" id="UP000472266"/>
    </source>
</evidence>
<accession>A0A672V517</accession>
<sequence>SDCQRNLLHGPWSAHPEVLGVHVQFVAVEFLRQLGIGRLKVFQVLDGIPEGGEHLLAVGTDLGVADDGRGAGQIPEVVKEPLGPGVDNQQPAERWRNRRHKHINAPEWKCRCASLSMVQVPGAGPTWPGPRHRIPPR</sequence>